<accession>A0A0D2X1K6</accession>
<dbReference type="OMA" id="VGHNPLW"/>
<evidence type="ECO:0000313" key="6">
    <source>
        <dbReference type="Proteomes" id="UP000008743"/>
    </source>
</evidence>
<name>A0A0D2X1K6_CAPO3</name>
<dbReference type="STRING" id="595528.A0A0D2X1K6"/>
<dbReference type="eggNOG" id="KOG2920">
    <property type="taxonomic scope" value="Eukaryota"/>
</dbReference>
<sequence length="239" mass="26465">MNPASDDHDNEAELSLDGNAMFEEPENFRPKTPPPTEHVVARTVAGAVPAELRVRLVGHHSLWAHCMWNAGVHLAHYFDEHCALVRGKTVLELGAAAALPSMVAALNGALRGYLWGAQVAPLLTTLPADHKTFDVIVLADLIFNHNSHADMLRTCQQSLTRSKDAKVYVVYSHHRPWLAERDMAFFKLAAEEPFNFVVTPLFEVKMPPMFAEDPGDVDVRSTVHGHLLTWPEAALEPAQ</sequence>
<proteinExistence type="predicted"/>
<protein>
    <submittedName>
        <fullName evidence="5">Uncharacterized protein</fullName>
    </submittedName>
</protein>
<dbReference type="GO" id="GO:0032259">
    <property type="term" value="P:methylation"/>
    <property type="evidence" value="ECO:0007669"/>
    <property type="project" value="UniProtKB-KW"/>
</dbReference>
<dbReference type="InterPro" id="IPR019410">
    <property type="entry name" value="Methyltransf_16"/>
</dbReference>
<gene>
    <name evidence="5" type="ORF">CAOG_008590</name>
</gene>
<dbReference type="PROSITE" id="PS51560">
    <property type="entry name" value="SAM_MT_NNT1"/>
    <property type="match status" value="1"/>
</dbReference>
<reference evidence="6" key="1">
    <citation type="submission" date="2011-02" db="EMBL/GenBank/DDBJ databases">
        <title>The Genome Sequence of Capsaspora owczarzaki ATCC 30864.</title>
        <authorList>
            <person name="Russ C."/>
            <person name="Cuomo C."/>
            <person name="Burger G."/>
            <person name="Gray M.W."/>
            <person name="Holland P.W.H."/>
            <person name="King N."/>
            <person name="Lang F.B.F."/>
            <person name="Roger A.J."/>
            <person name="Ruiz-Trillo I."/>
            <person name="Young S.K."/>
            <person name="Zeng Q."/>
            <person name="Gargeya S."/>
            <person name="Alvarado L."/>
            <person name="Berlin A."/>
            <person name="Chapman S.B."/>
            <person name="Chen Z."/>
            <person name="Freedman E."/>
            <person name="Gellesch M."/>
            <person name="Goldberg J."/>
            <person name="Griggs A."/>
            <person name="Gujja S."/>
            <person name="Heilman E."/>
            <person name="Heiman D."/>
            <person name="Howarth C."/>
            <person name="Mehta T."/>
            <person name="Neiman D."/>
            <person name="Pearson M."/>
            <person name="Roberts A."/>
            <person name="Saif S."/>
            <person name="Shea T."/>
            <person name="Shenoy N."/>
            <person name="Sisk P."/>
            <person name="Stolte C."/>
            <person name="Sykes S."/>
            <person name="White J."/>
            <person name="Yandava C."/>
            <person name="Haas B."/>
            <person name="Nusbaum C."/>
            <person name="Birren B."/>
        </authorList>
    </citation>
    <scope>NUCLEOTIDE SEQUENCE</scope>
    <source>
        <strain evidence="6">ATCC 30864</strain>
    </source>
</reference>
<keyword evidence="6" id="KW-1185">Reference proteome</keyword>
<organism evidence="5 6">
    <name type="scientific">Capsaspora owczarzaki (strain ATCC 30864)</name>
    <dbReference type="NCBI Taxonomy" id="595528"/>
    <lineage>
        <taxon>Eukaryota</taxon>
        <taxon>Filasterea</taxon>
        <taxon>Capsaspora</taxon>
    </lineage>
</organism>
<dbReference type="OrthoDB" id="46564at2759"/>
<dbReference type="GO" id="GO:0008168">
    <property type="term" value="F:methyltransferase activity"/>
    <property type="evidence" value="ECO:0007669"/>
    <property type="project" value="UniProtKB-KW"/>
</dbReference>
<dbReference type="PhylomeDB" id="A0A0D2X1K6"/>
<keyword evidence="1" id="KW-0963">Cytoplasm</keyword>
<evidence type="ECO:0000256" key="3">
    <source>
        <dbReference type="ARBA" id="ARBA00022679"/>
    </source>
</evidence>
<dbReference type="SUPFAM" id="SSF53335">
    <property type="entry name" value="S-adenosyl-L-methionine-dependent methyltransferases"/>
    <property type="match status" value="1"/>
</dbReference>
<keyword evidence="2" id="KW-0489">Methyltransferase</keyword>
<dbReference type="InParanoid" id="A0A0D2X1K6"/>
<dbReference type="Gene3D" id="3.40.50.150">
    <property type="entry name" value="Vaccinia Virus protein VP39"/>
    <property type="match status" value="2"/>
</dbReference>
<keyword evidence="3" id="KW-0808">Transferase</keyword>
<dbReference type="FunCoup" id="A0A0D2X1K6">
    <property type="interactions" value="124"/>
</dbReference>
<dbReference type="EMBL" id="KE346362">
    <property type="protein sequence ID" value="KJE90974.1"/>
    <property type="molecule type" value="Genomic_DNA"/>
</dbReference>
<dbReference type="AlphaFoldDB" id="A0A0D2X1K6"/>
<dbReference type="PANTHER" id="PTHR14614">
    <property type="entry name" value="HEPATOCELLULAR CARCINOMA-ASSOCIATED ANTIGEN"/>
    <property type="match status" value="1"/>
</dbReference>
<dbReference type="InterPro" id="IPR029063">
    <property type="entry name" value="SAM-dependent_MTases_sf"/>
</dbReference>
<dbReference type="InterPro" id="IPR025784">
    <property type="entry name" value="EFM7"/>
</dbReference>
<evidence type="ECO:0000313" key="5">
    <source>
        <dbReference type="EMBL" id="KJE90974.1"/>
    </source>
</evidence>
<keyword evidence="4" id="KW-0949">S-adenosyl-L-methionine</keyword>
<dbReference type="Proteomes" id="UP000008743">
    <property type="component" value="Unassembled WGS sequence"/>
</dbReference>
<dbReference type="GO" id="GO:0005737">
    <property type="term" value="C:cytoplasm"/>
    <property type="evidence" value="ECO:0007669"/>
    <property type="project" value="TreeGrafter"/>
</dbReference>
<dbReference type="PANTHER" id="PTHR14614:SF10">
    <property type="entry name" value="PROTEIN N-TERMINAL AND LYSINE N-METHYLTRANSFERASE EFM7"/>
    <property type="match status" value="1"/>
</dbReference>
<evidence type="ECO:0000256" key="4">
    <source>
        <dbReference type="ARBA" id="ARBA00022691"/>
    </source>
</evidence>
<evidence type="ECO:0000256" key="2">
    <source>
        <dbReference type="ARBA" id="ARBA00022603"/>
    </source>
</evidence>
<evidence type="ECO:0000256" key="1">
    <source>
        <dbReference type="ARBA" id="ARBA00022490"/>
    </source>
</evidence>